<dbReference type="PRINTS" id="PR01607">
    <property type="entry name" value="APYRASEFAMLY"/>
</dbReference>
<dbReference type="InterPro" id="IPR006179">
    <property type="entry name" value="5_nucleotidase/apyrase"/>
</dbReference>
<dbReference type="Gene3D" id="3.90.780.10">
    <property type="entry name" value="5'-Nucleotidase, C-terminal domain"/>
    <property type="match status" value="1"/>
</dbReference>
<evidence type="ECO:0000256" key="3">
    <source>
        <dbReference type="SAM" id="Phobius"/>
    </source>
</evidence>
<evidence type="ECO:0000256" key="1">
    <source>
        <dbReference type="ARBA" id="ARBA00022729"/>
    </source>
</evidence>
<feature type="signal peptide" evidence="2">
    <location>
        <begin position="1"/>
        <end position="27"/>
    </location>
</feature>
<comment type="caution">
    <text evidence="6">The sequence shown here is derived from an EMBL/GenBank/DDBJ whole genome shotgun (WGS) entry which is preliminary data.</text>
</comment>
<feature type="chain" id="PRO_5044949728" evidence="2">
    <location>
        <begin position="28"/>
        <end position="657"/>
    </location>
</feature>
<dbReference type="PANTHER" id="PTHR11575:SF24">
    <property type="entry name" value="5'-NUCLEOTIDASE"/>
    <property type="match status" value="1"/>
</dbReference>
<keyword evidence="3" id="KW-0812">Transmembrane</keyword>
<dbReference type="SUPFAM" id="SSF55816">
    <property type="entry name" value="5'-nucleotidase (syn. UDP-sugar hydrolase), C-terminal domain"/>
    <property type="match status" value="1"/>
</dbReference>
<dbReference type="PANTHER" id="PTHR11575">
    <property type="entry name" value="5'-NUCLEOTIDASE-RELATED"/>
    <property type="match status" value="1"/>
</dbReference>
<keyword evidence="1 2" id="KW-0732">Signal</keyword>
<evidence type="ECO:0000313" key="6">
    <source>
        <dbReference type="EMBL" id="GLC32793.1"/>
    </source>
</evidence>
<dbReference type="Pfam" id="PF02872">
    <property type="entry name" value="5_nucleotid_C"/>
    <property type="match status" value="1"/>
</dbReference>
<reference evidence="6 7" key="1">
    <citation type="journal article" date="2024" name="Int. J. Syst. Evol. Microbiol.">
        <title>Clostridium omnivorum sp. nov., isolated from anoxic soil under the treatment of reductive soil disinfestation.</title>
        <authorList>
            <person name="Ueki A."/>
            <person name="Tonouchi A."/>
            <person name="Kaku N."/>
            <person name="Honma S."/>
            <person name="Ueki K."/>
        </authorList>
    </citation>
    <scope>NUCLEOTIDE SEQUENCE [LARGE SCALE GENOMIC DNA]</scope>
    <source>
        <strain evidence="6 7">E14</strain>
    </source>
</reference>
<dbReference type="Proteomes" id="UP001208567">
    <property type="component" value="Unassembled WGS sequence"/>
</dbReference>
<sequence length="657" mass="72002">MKTFIRGLCILLCVLMLQPMGGKKVFADNNEKTMTILFTHDMHDHLLPTSIQDNGQVVRTGGYAELQSAINAEKKSSANSILVDAGDYSMGTLFQSIYSSDAPELRILGQMGYDAVTLGNHEFDFRANGLADSLNVAKNSGDKLPQIVQSNVSFNADKSGNLSQSLANLKKAMSDYGIKDYTVIEKNGIKIGVFGLIGLDAADSAPMAEVKFTDVTENAKRVVDILKNKEKVDMIICLSHSGVDVDKSKSEDEKLAKNVPEIDVIISGHTHTKLEKPIVVGSTIIGSCGEYSENLGVINITQNSDKRWKLNNYKLDKIDNTLTPDSNISKTIEKFKSVVEQKYLNRFDMKFDEILAYSTMNFVPSSDIGKKHGEDTLGNLITDAYIYAVKKAEGANYEPVAAAFVPTGTIRGSFVKGNITVSDAFNASSLGIGADKISGYPLISVYLTGKELKTACEVDASISPVMSSAQLYMSGLNFAFNPNRIILNKVTKANLQKPDGTLEIIEDKKLYRVVVGLYSAQMLSVVGEKSYGLLSIVPKTKDGKPITDFEAQIIKDNSNGNNYEVKEWFAIAEYLKSFDKVNGVSQIPKYYSETHERKVVLGSHNIIAMFSSPNVFSISICAIIIVVIALVIFIIVRIATRKKRRAKKAAKKISPLF</sequence>
<evidence type="ECO:0000256" key="2">
    <source>
        <dbReference type="RuleBase" id="RU362119"/>
    </source>
</evidence>
<proteinExistence type="inferred from homology"/>
<dbReference type="InterPro" id="IPR004843">
    <property type="entry name" value="Calcineurin-like_PHP"/>
</dbReference>
<dbReference type="SUPFAM" id="SSF56300">
    <property type="entry name" value="Metallo-dependent phosphatases"/>
    <property type="match status" value="1"/>
</dbReference>
<dbReference type="RefSeq" id="WP_264852101.1">
    <property type="nucleotide sequence ID" value="NZ_BRXR01000001.1"/>
</dbReference>
<evidence type="ECO:0000313" key="7">
    <source>
        <dbReference type="Proteomes" id="UP001208567"/>
    </source>
</evidence>
<dbReference type="PROSITE" id="PS00786">
    <property type="entry name" value="5_NUCLEOTIDASE_2"/>
    <property type="match status" value="1"/>
</dbReference>
<feature type="domain" description="Calcineurin-like phosphoesterase" evidence="4">
    <location>
        <begin position="34"/>
        <end position="272"/>
    </location>
</feature>
<keyword evidence="2" id="KW-0378">Hydrolase</keyword>
<dbReference type="Pfam" id="PF00149">
    <property type="entry name" value="Metallophos"/>
    <property type="match status" value="1"/>
</dbReference>
<dbReference type="Gene3D" id="3.60.21.10">
    <property type="match status" value="1"/>
</dbReference>
<accession>A0ABQ5NC16</accession>
<protein>
    <submittedName>
        <fullName evidence="6">5'-nucleotidase</fullName>
    </submittedName>
</protein>
<evidence type="ECO:0000259" key="4">
    <source>
        <dbReference type="Pfam" id="PF00149"/>
    </source>
</evidence>
<comment type="similarity">
    <text evidence="2">Belongs to the 5'-nucleotidase family.</text>
</comment>
<dbReference type="InterPro" id="IPR006146">
    <property type="entry name" value="5'-Nucleotdase_CS"/>
</dbReference>
<keyword evidence="2" id="KW-0547">Nucleotide-binding</keyword>
<name>A0ABQ5NC16_9CLOT</name>
<evidence type="ECO:0000259" key="5">
    <source>
        <dbReference type="Pfam" id="PF02872"/>
    </source>
</evidence>
<dbReference type="CDD" id="cd00845">
    <property type="entry name" value="MPP_UshA_N_like"/>
    <property type="match status" value="1"/>
</dbReference>
<keyword evidence="7" id="KW-1185">Reference proteome</keyword>
<keyword evidence="3" id="KW-1133">Transmembrane helix</keyword>
<dbReference type="EMBL" id="BRXR01000001">
    <property type="protein sequence ID" value="GLC32793.1"/>
    <property type="molecule type" value="Genomic_DNA"/>
</dbReference>
<feature type="transmembrane region" description="Helical" evidence="3">
    <location>
        <begin position="615"/>
        <end position="639"/>
    </location>
</feature>
<dbReference type="InterPro" id="IPR036907">
    <property type="entry name" value="5'-Nucleotdase_C_sf"/>
</dbReference>
<dbReference type="InterPro" id="IPR008334">
    <property type="entry name" value="5'-Nucleotdase_C"/>
</dbReference>
<organism evidence="6 7">
    <name type="scientific">Clostridium omnivorum</name>
    <dbReference type="NCBI Taxonomy" id="1604902"/>
    <lineage>
        <taxon>Bacteria</taxon>
        <taxon>Bacillati</taxon>
        <taxon>Bacillota</taxon>
        <taxon>Clostridia</taxon>
        <taxon>Eubacteriales</taxon>
        <taxon>Clostridiaceae</taxon>
        <taxon>Clostridium</taxon>
    </lineage>
</organism>
<feature type="domain" description="5'-Nucleotidase C-terminal" evidence="5">
    <location>
        <begin position="370"/>
        <end position="520"/>
    </location>
</feature>
<gene>
    <name evidence="6" type="ORF">bsdE14_42030</name>
</gene>
<keyword evidence="3" id="KW-0472">Membrane</keyword>
<dbReference type="InterPro" id="IPR029052">
    <property type="entry name" value="Metallo-depent_PP-like"/>
</dbReference>